<sequence>MTHNPLAVNDLWFAKALGFSLVNMNPYGCSLIYGHPQGPTGMRGIVELVHALRERGGGLGLFAGWAAGDMGAAILLRVE</sequence>
<dbReference type="InterPro" id="IPR016039">
    <property type="entry name" value="Thiolase-like"/>
</dbReference>
<protein>
    <submittedName>
        <fullName evidence="5">3-ketoacyl-CoA thiolase</fullName>
        <ecNumber evidence="5">2.3.1.16</ecNumber>
    </submittedName>
</protein>
<accession>A0A6J5GXD6</accession>
<organism evidence="5 6">
    <name type="scientific">Paraburkholderia fynbosensis</name>
    <dbReference type="NCBI Taxonomy" id="1200993"/>
    <lineage>
        <taxon>Bacteria</taxon>
        <taxon>Pseudomonadati</taxon>
        <taxon>Pseudomonadota</taxon>
        <taxon>Betaproteobacteria</taxon>
        <taxon>Burkholderiales</taxon>
        <taxon>Burkholderiaceae</taxon>
        <taxon>Paraburkholderia</taxon>
    </lineage>
</organism>
<feature type="domain" description="Thiolase C-terminal" evidence="4">
    <location>
        <begin position="6"/>
        <end position="77"/>
    </location>
</feature>
<comment type="similarity">
    <text evidence="1">Belongs to the thiolase-like superfamily. Thiolase family.</text>
</comment>
<evidence type="ECO:0000256" key="1">
    <source>
        <dbReference type="ARBA" id="ARBA00010982"/>
    </source>
</evidence>
<proteinExistence type="inferred from homology"/>
<dbReference type="PANTHER" id="PTHR18919:SF107">
    <property type="entry name" value="ACETYL-COA ACETYLTRANSFERASE, CYTOSOLIC"/>
    <property type="match status" value="1"/>
</dbReference>
<gene>
    <name evidence="5" type="primary">fadI_2</name>
    <name evidence="5" type="ORF">LMG27177_06220</name>
</gene>
<dbReference type="AlphaFoldDB" id="A0A6J5GXD6"/>
<evidence type="ECO:0000256" key="2">
    <source>
        <dbReference type="ARBA" id="ARBA00022679"/>
    </source>
</evidence>
<evidence type="ECO:0000313" key="6">
    <source>
        <dbReference type="Proteomes" id="UP000494252"/>
    </source>
</evidence>
<dbReference type="SUPFAM" id="SSF53901">
    <property type="entry name" value="Thiolase-like"/>
    <property type="match status" value="1"/>
</dbReference>
<reference evidence="5 6" key="1">
    <citation type="submission" date="2020-04" db="EMBL/GenBank/DDBJ databases">
        <authorList>
            <person name="De Canck E."/>
        </authorList>
    </citation>
    <scope>NUCLEOTIDE SEQUENCE [LARGE SCALE GENOMIC DNA]</scope>
    <source>
        <strain evidence="5 6">LMG 27177</strain>
    </source>
</reference>
<dbReference type="EC" id="2.3.1.16" evidence="5"/>
<dbReference type="Gene3D" id="3.40.47.10">
    <property type="match status" value="1"/>
</dbReference>
<dbReference type="Proteomes" id="UP000494252">
    <property type="component" value="Unassembled WGS sequence"/>
</dbReference>
<dbReference type="GO" id="GO:0005829">
    <property type="term" value="C:cytosol"/>
    <property type="evidence" value="ECO:0007669"/>
    <property type="project" value="TreeGrafter"/>
</dbReference>
<evidence type="ECO:0000313" key="5">
    <source>
        <dbReference type="EMBL" id="CAB3807028.1"/>
    </source>
</evidence>
<dbReference type="PANTHER" id="PTHR18919">
    <property type="entry name" value="ACETYL-COA C-ACYLTRANSFERASE"/>
    <property type="match status" value="1"/>
</dbReference>
<name>A0A6J5GXD6_9BURK</name>
<evidence type="ECO:0000259" key="4">
    <source>
        <dbReference type="Pfam" id="PF02803"/>
    </source>
</evidence>
<keyword evidence="6" id="KW-1185">Reference proteome</keyword>
<dbReference type="InterPro" id="IPR020617">
    <property type="entry name" value="Thiolase_C"/>
</dbReference>
<keyword evidence="2 5" id="KW-0808">Transferase</keyword>
<evidence type="ECO:0000256" key="3">
    <source>
        <dbReference type="ARBA" id="ARBA00023315"/>
    </source>
</evidence>
<dbReference type="Pfam" id="PF02803">
    <property type="entry name" value="Thiolase_C"/>
    <property type="match status" value="1"/>
</dbReference>
<dbReference type="GO" id="GO:0003988">
    <property type="term" value="F:acetyl-CoA C-acyltransferase activity"/>
    <property type="evidence" value="ECO:0007669"/>
    <property type="project" value="UniProtKB-EC"/>
</dbReference>
<dbReference type="EMBL" id="CADIKI010000024">
    <property type="protein sequence ID" value="CAB3807028.1"/>
    <property type="molecule type" value="Genomic_DNA"/>
</dbReference>
<keyword evidence="3 5" id="KW-0012">Acyltransferase</keyword>